<proteinExistence type="inferred from homology"/>
<dbReference type="PANTHER" id="PTHR38766">
    <property type="entry name" value="FLAGELLAR PROTEIN FLIO"/>
    <property type="match status" value="1"/>
</dbReference>
<dbReference type="EMBL" id="JAATJL010000001">
    <property type="protein sequence ID" value="NJC21241.1"/>
    <property type="molecule type" value="Genomic_DNA"/>
</dbReference>
<name>A0A846RSE8_9MICC</name>
<dbReference type="GO" id="GO:0005886">
    <property type="term" value="C:plasma membrane"/>
    <property type="evidence" value="ECO:0007669"/>
    <property type="project" value="UniProtKB-SubCell"/>
</dbReference>
<gene>
    <name evidence="9" type="ORF">BJ994_000317</name>
</gene>
<dbReference type="Pfam" id="PF04347">
    <property type="entry name" value="FliO"/>
    <property type="match status" value="1"/>
</dbReference>
<keyword evidence="9" id="KW-0282">Flagellum</keyword>
<dbReference type="AlphaFoldDB" id="A0A846RSE8"/>
<keyword evidence="4 7" id="KW-0472">Membrane</keyword>
<evidence type="ECO:0000256" key="1">
    <source>
        <dbReference type="ARBA" id="ARBA00022475"/>
    </source>
</evidence>
<keyword evidence="3 7" id="KW-1133">Transmembrane helix</keyword>
<dbReference type="NCBIfam" id="TIGR03500">
    <property type="entry name" value="FliO_TIGR"/>
    <property type="match status" value="1"/>
</dbReference>
<accession>A0A846RSE8</accession>
<keyword evidence="2 7" id="KW-0812">Transmembrane</keyword>
<keyword evidence="9" id="KW-0966">Cell projection</keyword>
<evidence type="ECO:0000256" key="4">
    <source>
        <dbReference type="ARBA" id="ARBA00023136"/>
    </source>
</evidence>
<feature type="region of interest" description="Disordered" evidence="8">
    <location>
        <begin position="113"/>
        <end position="177"/>
    </location>
</feature>
<protein>
    <recommendedName>
        <fullName evidence="7">Flagellar protein</fullName>
    </recommendedName>
</protein>
<comment type="subcellular location">
    <subcellularLocation>
        <location evidence="7">Cell membrane</location>
    </subcellularLocation>
    <subcellularLocation>
        <location evidence="7">Bacterial flagellum basal body</location>
    </subcellularLocation>
</comment>
<evidence type="ECO:0000256" key="3">
    <source>
        <dbReference type="ARBA" id="ARBA00022989"/>
    </source>
</evidence>
<sequence>MDAVILALRVLLSLAVVLGLLWYMHRRISRSQRRGGKVSPVNVVARHGISPKASVVIVEAEGQRFLLGVTEQSVNVLHTSDAPAALTAVPHAENDDAATAFAKVLTLASRSSAQQTPAECVDDGGIASAKGDYLSTQREGGRSTGQGERGRRAARAARNPQGPSSNSPLAGSILSPETWKQTANAFRQGLG</sequence>
<evidence type="ECO:0000313" key="10">
    <source>
        <dbReference type="Proteomes" id="UP000547458"/>
    </source>
</evidence>
<dbReference type="Proteomes" id="UP000547458">
    <property type="component" value="Unassembled WGS sequence"/>
</dbReference>
<comment type="similarity">
    <text evidence="6 7">Belongs to the FliO/MopB family.</text>
</comment>
<evidence type="ECO:0000256" key="5">
    <source>
        <dbReference type="ARBA" id="ARBA00023143"/>
    </source>
</evidence>
<dbReference type="GO" id="GO:0009425">
    <property type="term" value="C:bacterial-type flagellum basal body"/>
    <property type="evidence" value="ECO:0007669"/>
    <property type="project" value="UniProtKB-SubCell"/>
</dbReference>
<keyword evidence="5 7" id="KW-0975">Bacterial flagellum</keyword>
<keyword evidence="10" id="KW-1185">Reference proteome</keyword>
<dbReference type="GO" id="GO:0044781">
    <property type="term" value="P:bacterial-type flagellum organization"/>
    <property type="evidence" value="ECO:0007669"/>
    <property type="project" value="UniProtKB-UniRule"/>
</dbReference>
<evidence type="ECO:0000256" key="6">
    <source>
        <dbReference type="ARBA" id="ARBA00037937"/>
    </source>
</evidence>
<dbReference type="InterPro" id="IPR052205">
    <property type="entry name" value="FliO/MopB"/>
</dbReference>
<evidence type="ECO:0000256" key="2">
    <source>
        <dbReference type="ARBA" id="ARBA00022692"/>
    </source>
</evidence>
<keyword evidence="9" id="KW-0969">Cilium</keyword>
<dbReference type="RefSeq" id="WP_167990733.1">
    <property type="nucleotide sequence ID" value="NZ_JAATJL010000001.1"/>
</dbReference>
<dbReference type="InterPro" id="IPR022781">
    <property type="entry name" value="Flagellar_biosynth_FliO"/>
</dbReference>
<evidence type="ECO:0000256" key="8">
    <source>
        <dbReference type="SAM" id="MobiDB-lite"/>
    </source>
</evidence>
<keyword evidence="1 7" id="KW-1003">Cell membrane</keyword>
<organism evidence="9 10">
    <name type="scientific">Arthrobacter pigmenti</name>
    <dbReference type="NCBI Taxonomy" id="271432"/>
    <lineage>
        <taxon>Bacteria</taxon>
        <taxon>Bacillati</taxon>
        <taxon>Actinomycetota</taxon>
        <taxon>Actinomycetes</taxon>
        <taxon>Micrococcales</taxon>
        <taxon>Micrococcaceae</taxon>
        <taxon>Arthrobacter</taxon>
    </lineage>
</organism>
<reference evidence="9 10" key="1">
    <citation type="submission" date="2020-03" db="EMBL/GenBank/DDBJ databases">
        <title>Sequencing the genomes of 1000 actinobacteria strains.</title>
        <authorList>
            <person name="Klenk H.-P."/>
        </authorList>
    </citation>
    <scope>NUCLEOTIDE SEQUENCE [LARGE SCALE GENOMIC DNA]</scope>
    <source>
        <strain evidence="9 10">DSM 16403</strain>
    </source>
</reference>
<evidence type="ECO:0000313" key="9">
    <source>
        <dbReference type="EMBL" id="NJC21241.1"/>
    </source>
</evidence>
<dbReference type="PANTHER" id="PTHR38766:SF1">
    <property type="entry name" value="FLAGELLAR PROTEIN FLIO"/>
    <property type="match status" value="1"/>
</dbReference>
<comment type="caution">
    <text evidence="9">The sequence shown here is derived from an EMBL/GenBank/DDBJ whole genome shotgun (WGS) entry which is preliminary data.</text>
</comment>
<feature type="transmembrane region" description="Helical" evidence="7">
    <location>
        <begin position="6"/>
        <end position="24"/>
    </location>
</feature>
<evidence type="ECO:0000256" key="7">
    <source>
        <dbReference type="RuleBase" id="RU362064"/>
    </source>
</evidence>